<feature type="repeat" description="ANK" evidence="3">
    <location>
        <begin position="57"/>
        <end position="79"/>
    </location>
</feature>
<dbReference type="PROSITE" id="PS50088">
    <property type="entry name" value="ANK_REPEAT"/>
    <property type="match status" value="2"/>
</dbReference>
<dbReference type="InterPro" id="IPR002110">
    <property type="entry name" value="Ankyrin_rpt"/>
</dbReference>
<keyword evidence="2" id="KW-0175">Coiled coil</keyword>
<evidence type="ECO:0000256" key="2">
    <source>
        <dbReference type="ARBA" id="ARBA00023054"/>
    </source>
</evidence>
<keyword evidence="5" id="KW-1185">Reference proteome</keyword>
<organism evidence="4 5">
    <name type="scientific">Amphiprion percula</name>
    <name type="common">Orange clownfish</name>
    <name type="synonym">Lutjanus percula</name>
    <dbReference type="NCBI Taxonomy" id="161767"/>
    <lineage>
        <taxon>Eukaryota</taxon>
        <taxon>Metazoa</taxon>
        <taxon>Chordata</taxon>
        <taxon>Craniata</taxon>
        <taxon>Vertebrata</taxon>
        <taxon>Euteleostomi</taxon>
        <taxon>Actinopterygii</taxon>
        <taxon>Neopterygii</taxon>
        <taxon>Teleostei</taxon>
        <taxon>Neoteleostei</taxon>
        <taxon>Acanthomorphata</taxon>
        <taxon>Ovalentaria</taxon>
        <taxon>Pomacentridae</taxon>
        <taxon>Amphiprion</taxon>
    </lineage>
</organism>
<dbReference type="InterPro" id="IPR042420">
    <property type="entry name" value="RAI14/UACA"/>
</dbReference>
<proteinExistence type="predicted"/>
<evidence type="ECO:0000313" key="5">
    <source>
        <dbReference type="Proteomes" id="UP000265080"/>
    </source>
</evidence>
<dbReference type="Ensembl" id="ENSAPET00000012124.1">
    <property type="protein sequence ID" value="ENSAPEP00000011813.1"/>
    <property type="gene ID" value="ENSAPEG00000008430.1"/>
</dbReference>
<keyword evidence="1" id="KW-0677">Repeat</keyword>
<dbReference type="Proteomes" id="UP000265080">
    <property type="component" value="Chromosome 16"/>
</dbReference>
<sequence length="161" mass="17145">HGEVEKVASLLAKKGANAVKLDSEGKSALHVAAARGQTDCLSLILSHGADVSIIDAAGLSPLHLAAKNNHIECCRKLIQCSFAPSDSCFILSAAASGNIQIVQVLCELKSPINLKDAVLFFSCDLKFCFINPKTVSSTSKLCTSLKMCFLHLHILCFACEK</sequence>
<dbReference type="PANTHER" id="PTHR24129:SF0">
    <property type="entry name" value="ANKYCORBIN"/>
    <property type="match status" value="1"/>
</dbReference>
<keyword evidence="3" id="KW-0040">ANK repeat</keyword>
<dbReference type="PANTHER" id="PTHR24129">
    <property type="entry name" value="ANKYCORBIN"/>
    <property type="match status" value="1"/>
</dbReference>
<dbReference type="PROSITE" id="PS50297">
    <property type="entry name" value="ANK_REP_REGION"/>
    <property type="match status" value="2"/>
</dbReference>
<reference evidence="4" key="3">
    <citation type="submission" date="2025-09" db="UniProtKB">
        <authorList>
            <consortium name="Ensembl"/>
        </authorList>
    </citation>
    <scope>IDENTIFICATION</scope>
</reference>
<feature type="repeat" description="ANK" evidence="3">
    <location>
        <begin position="24"/>
        <end position="56"/>
    </location>
</feature>
<name>A0A3P8SGY7_AMPPE</name>
<reference evidence="4 5" key="1">
    <citation type="submission" date="2018-03" db="EMBL/GenBank/DDBJ databases">
        <title>Finding Nemo's genes: A chromosome-scale reference assembly of the genome of the orange clownfish Amphiprion percula.</title>
        <authorList>
            <person name="Lehmann R."/>
        </authorList>
    </citation>
    <scope>NUCLEOTIDE SEQUENCE</scope>
</reference>
<evidence type="ECO:0000313" key="4">
    <source>
        <dbReference type="Ensembl" id="ENSAPEP00000011813.1"/>
    </source>
</evidence>
<dbReference type="SUPFAM" id="SSF48403">
    <property type="entry name" value="Ankyrin repeat"/>
    <property type="match status" value="1"/>
</dbReference>
<dbReference type="InterPro" id="IPR036770">
    <property type="entry name" value="Ankyrin_rpt-contain_sf"/>
</dbReference>
<dbReference type="STRING" id="161767.ENSAPEP00000011813"/>
<protein>
    <submittedName>
        <fullName evidence="4">Uncharacterized protein</fullName>
    </submittedName>
</protein>
<dbReference type="Gene3D" id="1.25.40.20">
    <property type="entry name" value="Ankyrin repeat-containing domain"/>
    <property type="match status" value="1"/>
</dbReference>
<dbReference type="SMART" id="SM00248">
    <property type="entry name" value="ANK"/>
    <property type="match status" value="2"/>
</dbReference>
<dbReference type="AlphaFoldDB" id="A0A3P8SGY7"/>
<evidence type="ECO:0000256" key="1">
    <source>
        <dbReference type="ARBA" id="ARBA00022737"/>
    </source>
</evidence>
<dbReference type="GO" id="GO:0003779">
    <property type="term" value="F:actin binding"/>
    <property type="evidence" value="ECO:0007669"/>
    <property type="project" value="InterPro"/>
</dbReference>
<reference evidence="4" key="2">
    <citation type="submission" date="2025-08" db="UniProtKB">
        <authorList>
            <consortium name="Ensembl"/>
        </authorList>
    </citation>
    <scope>IDENTIFICATION</scope>
</reference>
<dbReference type="Pfam" id="PF13637">
    <property type="entry name" value="Ank_4"/>
    <property type="match status" value="1"/>
</dbReference>
<accession>A0A3P8SGY7</accession>
<evidence type="ECO:0000256" key="3">
    <source>
        <dbReference type="PROSITE-ProRule" id="PRU00023"/>
    </source>
</evidence>